<keyword evidence="2" id="KW-1185">Reference proteome</keyword>
<gene>
    <name evidence="1" type="ORF">EVAR_54815_1</name>
</gene>
<dbReference type="Proteomes" id="UP000299102">
    <property type="component" value="Unassembled WGS sequence"/>
</dbReference>
<sequence length="89" mass="9821">MLKLSERNGSIIHEIPYHHTPTLRLALYQRAQCKQIVDGRLMKVILFQIKPSTLAQFGSGAANNRRATNAKTMSTIDGVTCPSRPESAA</sequence>
<name>A0A4C1Y0H3_EUMVA</name>
<organism evidence="1 2">
    <name type="scientific">Eumeta variegata</name>
    <name type="common">Bagworm moth</name>
    <name type="synonym">Eumeta japonica</name>
    <dbReference type="NCBI Taxonomy" id="151549"/>
    <lineage>
        <taxon>Eukaryota</taxon>
        <taxon>Metazoa</taxon>
        <taxon>Ecdysozoa</taxon>
        <taxon>Arthropoda</taxon>
        <taxon>Hexapoda</taxon>
        <taxon>Insecta</taxon>
        <taxon>Pterygota</taxon>
        <taxon>Neoptera</taxon>
        <taxon>Endopterygota</taxon>
        <taxon>Lepidoptera</taxon>
        <taxon>Glossata</taxon>
        <taxon>Ditrysia</taxon>
        <taxon>Tineoidea</taxon>
        <taxon>Psychidae</taxon>
        <taxon>Oiketicinae</taxon>
        <taxon>Eumeta</taxon>
    </lineage>
</organism>
<dbReference type="EMBL" id="BGZK01001039">
    <property type="protein sequence ID" value="GBP69396.1"/>
    <property type="molecule type" value="Genomic_DNA"/>
</dbReference>
<evidence type="ECO:0000313" key="1">
    <source>
        <dbReference type="EMBL" id="GBP69396.1"/>
    </source>
</evidence>
<evidence type="ECO:0000313" key="2">
    <source>
        <dbReference type="Proteomes" id="UP000299102"/>
    </source>
</evidence>
<reference evidence="1 2" key="1">
    <citation type="journal article" date="2019" name="Commun. Biol.">
        <title>The bagworm genome reveals a unique fibroin gene that provides high tensile strength.</title>
        <authorList>
            <person name="Kono N."/>
            <person name="Nakamura H."/>
            <person name="Ohtoshi R."/>
            <person name="Tomita M."/>
            <person name="Numata K."/>
            <person name="Arakawa K."/>
        </authorList>
    </citation>
    <scope>NUCLEOTIDE SEQUENCE [LARGE SCALE GENOMIC DNA]</scope>
</reference>
<accession>A0A4C1Y0H3</accession>
<protein>
    <submittedName>
        <fullName evidence="1">Uncharacterized protein</fullName>
    </submittedName>
</protein>
<dbReference type="AlphaFoldDB" id="A0A4C1Y0H3"/>
<comment type="caution">
    <text evidence="1">The sequence shown here is derived from an EMBL/GenBank/DDBJ whole genome shotgun (WGS) entry which is preliminary data.</text>
</comment>
<proteinExistence type="predicted"/>